<protein>
    <submittedName>
        <fullName evidence="2">Uncharacterized protein</fullName>
    </submittedName>
</protein>
<evidence type="ECO:0000313" key="2">
    <source>
        <dbReference type="EMBL" id="KAJ8896276.1"/>
    </source>
</evidence>
<keyword evidence="3" id="KW-1185">Reference proteome</keyword>
<organism evidence="2 3">
    <name type="scientific">Dryococelus australis</name>
    <dbReference type="NCBI Taxonomy" id="614101"/>
    <lineage>
        <taxon>Eukaryota</taxon>
        <taxon>Metazoa</taxon>
        <taxon>Ecdysozoa</taxon>
        <taxon>Arthropoda</taxon>
        <taxon>Hexapoda</taxon>
        <taxon>Insecta</taxon>
        <taxon>Pterygota</taxon>
        <taxon>Neoptera</taxon>
        <taxon>Polyneoptera</taxon>
        <taxon>Phasmatodea</taxon>
        <taxon>Verophasmatodea</taxon>
        <taxon>Anareolatae</taxon>
        <taxon>Phasmatidae</taxon>
        <taxon>Eurycanthinae</taxon>
        <taxon>Dryococelus</taxon>
    </lineage>
</organism>
<feature type="compositionally biased region" description="Basic and acidic residues" evidence="1">
    <location>
        <begin position="190"/>
        <end position="204"/>
    </location>
</feature>
<dbReference type="Proteomes" id="UP001159363">
    <property type="component" value="Chromosome 1"/>
</dbReference>
<evidence type="ECO:0000256" key="1">
    <source>
        <dbReference type="SAM" id="MobiDB-lite"/>
    </source>
</evidence>
<evidence type="ECO:0000313" key="3">
    <source>
        <dbReference type="Proteomes" id="UP001159363"/>
    </source>
</evidence>
<accession>A0ABQ9II11</accession>
<proteinExistence type="predicted"/>
<feature type="region of interest" description="Disordered" evidence="1">
    <location>
        <begin position="183"/>
        <end position="204"/>
    </location>
</feature>
<name>A0ABQ9II11_9NEOP</name>
<comment type="caution">
    <text evidence="2">The sequence shown here is derived from an EMBL/GenBank/DDBJ whole genome shotgun (WGS) entry which is preliminary data.</text>
</comment>
<gene>
    <name evidence="2" type="ORF">PR048_001620</name>
</gene>
<reference evidence="2 3" key="1">
    <citation type="submission" date="2023-02" db="EMBL/GenBank/DDBJ databases">
        <title>LHISI_Scaffold_Assembly.</title>
        <authorList>
            <person name="Stuart O.P."/>
            <person name="Cleave R."/>
            <person name="Magrath M.J.L."/>
            <person name="Mikheyev A.S."/>
        </authorList>
    </citation>
    <scope>NUCLEOTIDE SEQUENCE [LARGE SCALE GENOMIC DNA]</scope>
    <source>
        <strain evidence="2">Daus_M_001</strain>
        <tissue evidence="2">Leg muscle</tissue>
    </source>
</reference>
<sequence>MYKTSGSLEQNFVAPNNLLTRDELIALDLQTRNLNRKCANSLEDMCTIGQEMSKQEQRIPEAIVLPKFSGRAHEKPMFFINTCEYEFKSGRVPNKQCLLKAWYCPYLVELVQRICVDVGRIRCLPGEDLLTLTALHIEDSENEGGRYIYLEKRGDIFPNYSQRDQSRGCAYYHKIINSSHMKCPSTPMGSKDRSTSRDITREKATKDRISADLVATLTTRKGTTIPRSRQLGNADARALSRLSLLHKIWGGKTPNLERSEAWRTCPLGQGRNKQPPCHSGRRRNWKLHLEPTATTLTENPDKGMLQNNPNGPAQVTTGHRRNCHVASLHEGGNNRNRILFTLIFGDRLSLNNCG</sequence>
<dbReference type="EMBL" id="JARBHB010000001">
    <property type="protein sequence ID" value="KAJ8896276.1"/>
    <property type="molecule type" value="Genomic_DNA"/>
</dbReference>